<dbReference type="OMA" id="YFFFSHT"/>
<evidence type="ECO:0000256" key="11">
    <source>
        <dbReference type="ARBA" id="ARBA00023157"/>
    </source>
</evidence>
<dbReference type="GO" id="GO:0003729">
    <property type="term" value="F:mRNA binding"/>
    <property type="evidence" value="ECO:0007669"/>
    <property type="project" value="EnsemblFungi"/>
</dbReference>
<evidence type="ECO:0000256" key="6">
    <source>
        <dbReference type="ARBA" id="ARBA00021221"/>
    </source>
</evidence>
<dbReference type="VEuPathDB" id="FungiDB:PADG_06144"/>
<dbReference type="InterPro" id="IPR051168">
    <property type="entry name" value="AASS"/>
</dbReference>
<dbReference type="FunFam" id="3.40.50.720:FF:000217">
    <property type="entry name" value="Saccharopine dehydrogenase [NAD(+), L-lysine-forming]"/>
    <property type="match status" value="1"/>
</dbReference>
<comment type="subunit">
    <text evidence="4">Monomer.</text>
</comment>
<keyword evidence="8 14" id="KW-0560">Oxidoreductase</keyword>
<accession>A0A1D2J539</accession>
<organism evidence="15 16">
    <name type="scientific">Paracoccidioides brasiliensis</name>
    <dbReference type="NCBI Taxonomy" id="121759"/>
    <lineage>
        <taxon>Eukaryota</taxon>
        <taxon>Fungi</taxon>
        <taxon>Dikarya</taxon>
        <taxon>Ascomycota</taxon>
        <taxon>Pezizomycotina</taxon>
        <taxon>Eurotiomycetes</taxon>
        <taxon>Eurotiomycetidae</taxon>
        <taxon>Onygenales</taxon>
        <taxon>Ajellomycetaceae</taxon>
        <taxon>Paracoccidioides</taxon>
    </lineage>
</organism>
<dbReference type="InterPro" id="IPR007698">
    <property type="entry name" value="AlaDH/PNT_NAD(H)-bd"/>
</dbReference>
<dbReference type="GO" id="GO:0019878">
    <property type="term" value="P:lysine biosynthetic process via aminoadipic acid"/>
    <property type="evidence" value="ECO:0007669"/>
    <property type="project" value="UniProtKB-UniPathway"/>
</dbReference>
<gene>
    <name evidence="15" type="ORF">ACO22_07266</name>
</gene>
<dbReference type="AlphaFoldDB" id="A0A1D2J539"/>
<evidence type="ECO:0000256" key="9">
    <source>
        <dbReference type="ARBA" id="ARBA00023027"/>
    </source>
</evidence>
<comment type="function">
    <text evidence="1">Catalyzes the NAD(+)-dependent cleavage of saccharopine to L-lysine and 2-oxoglutarate, the final step in the alpha-aminoadipate (AAA) pathway for lysin biosynthesis.</text>
</comment>
<evidence type="ECO:0000256" key="4">
    <source>
        <dbReference type="ARBA" id="ARBA00011245"/>
    </source>
</evidence>
<dbReference type="InterPro" id="IPR027281">
    <property type="entry name" value="Lys1"/>
</dbReference>
<dbReference type="Pfam" id="PF05222">
    <property type="entry name" value="AlaDh_PNT_N"/>
    <property type="match status" value="1"/>
</dbReference>
<keyword evidence="7 14" id="KW-0028">Amino-acid biosynthesis</keyword>
<evidence type="ECO:0000256" key="5">
    <source>
        <dbReference type="ARBA" id="ARBA00012847"/>
    </source>
</evidence>
<reference evidence="15 16" key="1">
    <citation type="submission" date="2016-06" db="EMBL/GenBank/DDBJ databases">
        <authorList>
            <person name="Kjaerup R.B."/>
            <person name="Dalgaard T.S."/>
            <person name="Juul-Madsen H.R."/>
        </authorList>
    </citation>
    <scope>NUCLEOTIDE SEQUENCE [LARGE SCALE GENOMIC DNA]</scope>
    <source>
        <strain evidence="15 16">Pb300</strain>
    </source>
</reference>
<protein>
    <recommendedName>
        <fullName evidence="6 14">Saccharopine dehydrogenase [NAD(+), L-lysine-forming]</fullName>
        <shortName evidence="14">SDH</shortName>
        <ecNumber evidence="5 14">1.5.1.7</ecNumber>
    </recommendedName>
    <alternativeName>
        <fullName evidence="12 14">Lysine--2-oxoglutarate reductase</fullName>
    </alternativeName>
</protein>
<dbReference type="SMART" id="SM01002">
    <property type="entry name" value="AlaDh_PNT_C"/>
    <property type="match status" value="1"/>
</dbReference>
<evidence type="ECO:0000313" key="16">
    <source>
        <dbReference type="Proteomes" id="UP000242814"/>
    </source>
</evidence>
<dbReference type="CDD" id="cd12188">
    <property type="entry name" value="SDH"/>
    <property type="match status" value="1"/>
</dbReference>
<evidence type="ECO:0000256" key="1">
    <source>
        <dbReference type="ARBA" id="ARBA00004078"/>
    </source>
</evidence>
<sequence length="384" mass="42618">MSPVTLHLRAEDKILEHRSALTPATTRALVDAGYIVKVERSPTSALRKRIFPDAEFEEAGATLVPEGSWVDAPLDSIILGLKELDETKDFPLRHAHVTFAHCYKNQGGWEKSLGRWSRGNGVLYDLEFLQDDNGRRIAAFGYHAGFAGAALALKTWVWQLEHPDGTPLPGVEQFTDGRGYYLNEAEMISQIRNDVARGEKIATRRPRILVIGALGRCGKGAVDACVKAGCEDILRWDMAETAKGGPFQEIVESDVFVNCIYLSEKIAPFIDMESLKSPNRRLSVICDVSCDTTNPNNPIPIYNINTTFGKPTVALPLSNPPLSVISIDHLPSLLPAESSNAFSADLLPYMKEIRHRDSNPVWQRAEKLFRDKVKALPEELQKAE</sequence>
<dbReference type="Gene3D" id="3.40.50.720">
    <property type="entry name" value="NAD(P)-binding Rossmann-like Domain"/>
    <property type="match status" value="2"/>
</dbReference>
<evidence type="ECO:0000256" key="10">
    <source>
        <dbReference type="ARBA" id="ARBA00023154"/>
    </source>
</evidence>
<dbReference type="EMBL" id="LZYO01000489">
    <property type="protein sequence ID" value="ODH13428.1"/>
    <property type="molecule type" value="Genomic_DNA"/>
</dbReference>
<dbReference type="PANTHER" id="PTHR11133">
    <property type="entry name" value="SACCHAROPINE DEHYDROGENASE"/>
    <property type="match status" value="1"/>
</dbReference>
<keyword evidence="11" id="KW-1015">Disulfide bond</keyword>
<evidence type="ECO:0000256" key="8">
    <source>
        <dbReference type="ARBA" id="ARBA00023002"/>
    </source>
</evidence>
<comment type="pathway">
    <text evidence="2 14">Amino-acid biosynthesis; L-lysine biosynthesis via AAA pathway; L-lysine from L-alpha-aminoadipate (fungal route): step 3/3.</text>
</comment>
<evidence type="ECO:0000256" key="14">
    <source>
        <dbReference type="PIRNR" id="PIRNR018250"/>
    </source>
</evidence>
<dbReference type="InterPro" id="IPR036291">
    <property type="entry name" value="NAD(P)-bd_dom_sf"/>
</dbReference>
<comment type="catalytic activity">
    <reaction evidence="13 14">
        <text>L-saccharopine + NAD(+) + H2O = L-lysine + 2-oxoglutarate + NADH + H(+)</text>
        <dbReference type="Rhea" id="RHEA:12440"/>
        <dbReference type="ChEBI" id="CHEBI:15377"/>
        <dbReference type="ChEBI" id="CHEBI:15378"/>
        <dbReference type="ChEBI" id="CHEBI:16810"/>
        <dbReference type="ChEBI" id="CHEBI:32551"/>
        <dbReference type="ChEBI" id="CHEBI:57540"/>
        <dbReference type="ChEBI" id="CHEBI:57945"/>
        <dbReference type="ChEBI" id="CHEBI:57951"/>
        <dbReference type="EC" id="1.5.1.7"/>
    </reaction>
</comment>
<dbReference type="VEuPathDB" id="FungiDB:PABG_05806"/>
<dbReference type="InterPro" id="IPR007886">
    <property type="entry name" value="AlaDH/PNT_N"/>
</dbReference>
<dbReference type="SMART" id="SM01003">
    <property type="entry name" value="AlaDh_PNT_N"/>
    <property type="match status" value="1"/>
</dbReference>
<evidence type="ECO:0000256" key="2">
    <source>
        <dbReference type="ARBA" id="ARBA00004884"/>
    </source>
</evidence>
<dbReference type="UniPathway" id="UPA00033">
    <property type="reaction ID" value="UER00034"/>
</dbReference>
<comment type="similarity">
    <text evidence="3 14">Belongs to the AlaDH/PNT family.</text>
</comment>
<dbReference type="SUPFAM" id="SSF52283">
    <property type="entry name" value="Formate/glycerate dehydrogenase catalytic domain-like"/>
    <property type="match status" value="1"/>
</dbReference>
<dbReference type="GO" id="GO:0004754">
    <property type="term" value="F:saccharopine dehydrogenase (NAD+, L-lysine-forming) activity"/>
    <property type="evidence" value="ECO:0007669"/>
    <property type="project" value="UniProtKB-EC"/>
</dbReference>
<dbReference type="PIRSF" id="PIRSF018250">
    <property type="entry name" value="Saccharopine_DH_Lys"/>
    <property type="match status" value="1"/>
</dbReference>
<evidence type="ECO:0000256" key="3">
    <source>
        <dbReference type="ARBA" id="ARBA00005689"/>
    </source>
</evidence>
<keyword evidence="9 14" id="KW-0520">NAD</keyword>
<evidence type="ECO:0000256" key="7">
    <source>
        <dbReference type="ARBA" id="ARBA00022605"/>
    </source>
</evidence>
<name>A0A1D2J539_PARBR</name>
<evidence type="ECO:0000256" key="12">
    <source>
        <dbReference type="ARBA" id="ARBA00033228"/>
    </source>
</evidence>
<dbReference type="OrthoDB" id="265306at2759"/>
<dbReference type="Proteomes" id="UP000242814">
    <property type="component" value="Unassembled WGS sequence"/>
</dbReference>
<evidence type="ECO:0000313" key="15">
    <source>
        <dbReference type="EMBL" id="ODH13428.1"/>
    </source>
</evidence>
<keyword evidence="10 14" id="KW-0457">Lysine biosynthesis</keyword>
<proteinExistence type="inferred from homology"/>
<comment type="caution">
    <text evidence="15">The sequence shown here is derived from an EMBL/GenBank/DDBJ whole genome shotgun (WGS) entry which is preliminary data.</text>
</comment>
<dbReference type="EC" id="1.5.1.7" evidence="5 14"/>
<dbReference type="SUPFAM" id="SSF51735">
    <property type="entry name" value="NAD(P)-binding Rossmann-fold domains"/>
    <property type="match status" value="1"/>
</dbReference>
<dbReference type="PANTHER" id="PTHR11133:SF23">
    <property type="entry name" value="SACCHAROPINE DEHYDROGENASE [NAD(+), L-LYSINE-FORMING]"/>
    <property type="match status" value="1"/>
</dbReference>
<dbReference type="GO" id="GO:0005737">
    <property type="term" value="C:cytoplasm"/>
    <property type="evidence" value="ECO:0007669"/>
    <property type="project" value="TreeGrafter"/>
</dbReference>
<dbReference type="GO" id="GO:0016558">
    <property type="term" value="P:protein import into peroxisome matrix"/>
    <property type="evidence" value="ECO:0007669"/>
    <property type="project" value="EnsemblFungi"/>
</dbReference>
<dbReference type="FunFam" id="3.40.50.720:FF:000627">
    <property type="entry name" value="Saccharopine dehydrogenase [NAD(+), L-lysine-forming]"/>
    <property type="match status" value="1"/>
</dbReference>
<evidence type="ECO:0000256" key="13">
    <source>
        <dbReference type="ARBA" id="ARBA00047860"/>
    </source>
</evidence>